<evidence type="ECO:0000259" key="2">
    <source>
        <dbReference type="PROSITE" id="PS50011"/>
    </source>
</evidence>
<feature type="domain" description="Protein kinase" evidence="2">
    <location>
        <begin position="108"/>
        <end position="462"/>
    </location>
</feature>
<keyword evidence="1" id="KW-0067">ATP-binding</keyword>
<evidence type="ECO:0000256" key="1">
    <source>
        <dbReference type="PROSITE-ProRule" id="PRU10141"/>
    </source>
</evidence>
<accession>A0AA40DKB6</accession>
<dbReference type="PANTHER" id="PTHR44305:SF24">
    <property type="entry name" value="TYROSINE-PROTEIN KINASE C03B1.5-RELATED"/>
    <property type="match status" value="1"/>
</dbReference>
<dbReference type="PROSITE" id="PS50011">
    <property type="entry name" value="PROTEIN_KINASE_DOM"/>
    <property type="match status" value="1"/>
</dbReference>
<dbReference type="Pfam" id="PF07714">
    <property type="entry name" value="PK_Tyr_Ser-Thr"/>
    <property type="match status" value="1"/>
</dbReference>
<dbReference type="GO" id="GO:0005524">
    <property type="term" value="F:ATP binding"/>
    <property type="evidence" value="ECO:0007669"/>
    <property type="project" value="UniProtKB-UniRule"/>
</dbReference>
<dbReference type="SMART" id="SM00220">
    <property type="entry name" value="S_TKc"/>
    <property type="match status" value="1"/>
</dbReference>
<organism evidence="3 4">
    <name type="scientific">Lasiosphaeria miniovina</name>
    <dbReference type="NCBI Taxonomy" id="1954250"/>
    <lineage>
        <taxon>Eukaryota</taxon>
        <taxon>Fungi</taxon>
        <taxon>Dikarya</taxon>
        <taxon>Ascomycota</taxon>
        <taxon>Pezizomycotina</taxon>
        <taxon>Sordariomycetes</taxon>
        <taxon>Sordariomycetidae</taxon>
        <taxon>Sordariales</taxon>
        <taxon>Lasiosphaeriaceae</taxon>
        <taxon>Lasiosphaeria</taxon>
    </lineage>
</organism>
<dbReference type="GO" id="GO:0004672">
    <property type="term" value="F:protein kinase activity"/>
    <property type="evidence" value="ECO:0007669"/>
    <property type="project" value="InterPro"/>
</dbReference>
<dbReference type="GeneID" id="85331354"/>
<name>A0AA40DKB6_9PEZI</name>
<dbReference type="InterPro" id="IPR053083">
    <property type="entry name" value="TF_kinase-domain_protein"/>
</dbReference>
<dbReference type="Gene3D" id="1.10.510.10">
    <property type="entry name" value="Transferase(Phosphotransferase) domain 1"/>
    <property type="match status" value="1"/>
</dbReference>
<keyword evidence="3" id="KW-0418">Kinase</keyword>
<evidence type="ECO:0000313" key="4">
    <source>
        <dbReference type="Proteomes" id="UP001172101"/>
    </source>
</evidence>
<dbReference type="Proteomes" id="UP001172101">
    <property type="component" value="Unassembled WGS sequence"/>
</dbReference>
<dbReference type="PROSITE" id="PS00107">
    <property type="entry name" value="PROTEIN_KINASE_ATP"/>
    <property type="match status" value="1"/>
</dbReference>
<keyword evidence="3" id="KW-0808">Transferase</keyword>
<dbReference type="InterPro" id="IPR001245">
    <property type="entry name" value="Ser-Thr/Tyr_kinase_cat_dom"/>
</dbReference>
<keyword evidence="1" id="KW-0547">Nucleotide-binding</keyword>
<dbReference type="InterPro" id="IPR000719">
    <property type="entry name" value="Prot_kinase_dom"/>
</dbReference>
<reference evidence="3" key="1">
    <citation type="submission" date="2023-06" db="EMBL/GenBank/DDBJ databases">
        <title>Genome-scale phylogeny and comparative genomics of the fungal order Sordariales.</title>
        <authorList>
            <consortium name="Lawrence Berkeley National Laboratory"/>
            <person name="Hensen N."/>
            <person name="Bonometti L."/>
            <person name="Westerberg I."/>
            <person name="Brannstrom I.O."/>
            <person name="Guillou S."/>
            <person name="Cros-Aarteil S."/>
            <person name="Calhoun S."/>
            <person name="Haridas S."/>
            <person name="Kuo A."/>
            <person name="Mondo S."/>
            <person name="Pangilinan J."/>
            <person name="Riley R."/>
            <person name="LaButti K."/>
            <person name="Andreopoulos B."/>
            <person name="Lipzen A."/>
            <person name="Chen C."/>
            <person name="Yanf M."/>
            <person name="Daum C."/>
            <person name="Ng V."/>
            <person name="Clum A."/>
            <person name="Steindorff A."/>
            <person name="Ohm R."/>
            <person name="Martin F."/>
            <person name="Silar P."/>
            <person name="Natvig D."/>
            <person name="Lalanne C."/>
            <person name="Gautier V."/>
            <person name="Ament-velasquez S.L."/>
            <person name="Kruys A."/>
            <person name="Hutchinson M.I."/>
            <person name="Powell A.J."/>
            <person name="Barry K."/>
            <person name="Miller A.N."/>
            <person name="Grigoriev I.V."/>
            <person name="Debuchy R."/>
            <person name="Gladieux P."/>
            <person name="Thoren M.H."/>
            <person name="Johannesson H."/>
        </authorList>
    </citation>
    <scope>NUCLEOTIDE SEQUENCE</scope>
    <source>
        <strain evidence="3">SMH2392-1A</strain>
    </source>
</reference>
<protein>
    <submittedName>
        <fullName evidence="3">Kinase-like domain-containing protein</fullName>
    </submittedName>
</protein>
<dbReference type="RefSeq" id="XP_060289852.1">
    <property type="nucleotide sequence ID" value="XM_060448084.1"/>
</dbReference>
<evidence type="ECO:0000313" key="3">
    <source>
        <dbReference type="EMBL" id="KAK0702993.1"/>
    </source>
</evidence>
<proteinExistence type="predicted"/>
<gene>
    <name evidence="3" type="ORF">B0T26DRAFT_876178</name>
</gene>
<dbReference type="EMBL" id="JAUIRO010000008">
    <property type="protein sequence ID" value="KAK0702993.1"/>
    <property type="molecule type" value="Genomic_DNA"/>
</dbReference>
<sequence>MANPVRPPFKTRKKQTLDYFNFLRLGKAVHWAAAPRARYYTAFQLPFVGGGRSVRDWPGLLQADYDMPPREPFFGKWVPEPQDGVPAGGHSAGTTAKKIHRSLDAQGWEIIKILGWGGFGLVCLFKRKRRFRGRIIKRVVKWSFVEGDMRSEKEKLLEFEGAMHVAQISKTAEGMFEKAAKDLPEPPDDVTQNFMFLDYYPRGGLDKVLEKVAEARQPLSDYTLWLMFDCLFRMAVALRYPPKAWPGFGQHNHNHYERIPAPVAPRGRSRPEQTRNQNIDERNFVHFDIDPSNIMIADLDNGDHETVPNLKLNDVGLCVEITNAVAGKAKSMWDFRRRGKDGWLTPEQFSTEWNYVKSHPSGARIAGQYTWKTNLWQLGQVMWCLISHRVPPSGPIPENVVPDGGHGPMRWTYGKFITRNAPPDVFTDTDLELRNLVVRCMMDDPADRPEMDELERIISEGIQRHDPGPRRRQALRPSAVTVDPIFGDPKVPRAQIAKRISDWLERANDIHFI</sequence>
<feature type="binding site" evidence="1">
    <location>
        <position position="141"/>
    </location>
    <ligand>
        <name>ATP</name>
        <dbReference type="ChEBI" id="CHEBI:30616"/>
    </ligand>
</feature>
<comment type="caution">
    <text evidence="3">The sequence shown here is derived from an EMBL/GenBank/DDBJ whole genome shotgun (WGS) entry which is preliminary data.</text>
</comment>
<dbReference type="PANTHER" id="PTHR44305">
    <property type="entry name" value="SI:DKEY-192D15.2-RELATED"/>
    <property type="match status" value="1"/>
</dbReference>
<dbReference type="InterPro" id="IPR011009">
    <property type="entry name" value="Kinase-like_dom_sf"/>
</dbReference>
<dbReference type="AlphaFoldDB" id="A0AA40DKB6"/>
<keyword evidence="4" id="KW-1185">Reference proteome</keyword>
<dbReference type="SUPFAM" id="SSF56112">
    <property type="entry name" value="Protein kinase-like (PK-like)"/>
    <property type="match status" value="1"/>
</dbReference>
<dbReference type="InterPro" id="IPR017441">
    <property type="entry name" value="Protein_kinase_ATP_BS"/>
</dbReference>